<organism evidence="7 8">
    <name type="scientific">Hungatella hathewayi WAL-18680</name>
    <dbReference type="NCBI Taxonomy" id="742737"/>
    <lineage>
        <taxon>Bacteria</taxon>
        <taxon>Bacillati</taxon>
        <taxon>Bacillota</taxon>
        <taxon>Clostridia</taxon>
        <taxon>Lachnospirales</taxon>
        <taxon>Lachnospiraceae</taxon>
        <taxon>Hungatella</taxon>
    </lineage>
</organism>
<feature type="signal peptide" evidence="5">
    <location>
        <begin position="1"/>
        <end position="24"/>
    </location>
</feature>
<dbReference type="GO" id="GO:0030313">
    <property type="term" value="C:cell envelope"/>
    <property type="evidence" value="ECO:0007669"/>
    <property type="project" value="UniProtKB-SubCell"/>
</dbReference>
<comment type="subcellular location">
    <subcellularLocation>
        <location evidence="1">Cell envelope</location>
    </subcellularLocation>
</comment>
<evidence type="ECO:0000259" key="6">
    <source>
        <dbReference type="Pfam" id="PF13407"/>
    </source>
</evidence>
<feature type="chain" id="PRO_5003478569" description="Periplasmic binding protein domain-containing protein" evidence="5">
    <location>
        <begin position="25"/>
        <end position="348"/>
    </location>
</feature>
<accession>G5I9V8</accession>
<feature type="region of interest" description="Disordered" evidence="4">
    <location>
        <begin position="20"/>
        <end position="53"/>
    </location>
</feature>
<evidence type="ECO:0000256" key="1">
    <source>
        <dbReference type="ARBA" id="ARBA00004196"/>
    </source>
</evidence>
<protein>
    <recommendedName>
        <fullName evidence="6">Periplasmic binding protein domain-containing protein</fullName>
    </recommendedName>
</protein>
<dbReference type="CDD" id="cd06320">
    <property type="entry name" value="PBP1_allose_binding"/>
    <property type="match status" value="1"/>
</dbReference>
<dbReference type="InterPro" id="IPR025997">
    <property type="entry name" value="SBP_2_dom"/>
</dbReference>
<dbReference type="HOGENOM" id="CLU_037628_3_2_9"/>
<sequence>MKKGLSLLLTIALLAGGTAGCSGKADTPATEPEKQTEAQAETEAPKQEETAGEEKLKVGILLKTLASEYWVAMADGIKEEAENLGVEVEIMAAASESDTGSQLQMLEDMVSKDYDGIGVAPITDTNLIPGVASACKKGIPVVDLDQEFNAEELKNAGGWVIGYCTTDYVVTGQQAGEFLAGKMGNQGKAIIIEGMAGNLSSESRKKGCTEVLEKAGIEIVASQPCDWDRQKAMDATTNLMSVHSDVTGIYCCNDTMALGAQQAVNALNLQGKVFVVGTDGNGEAIESIANGEMAGTAAQRPGEIGAICLRMLVDVIKSGEIGDVNMELETELLDSFIISPENVSEHRN</sequence>
<dbReference type="Gene3D" id="3.40.50.2300">
    <property type="match status" value="2"/>
</dbReference>
<comment type="similarity">
    <text evidence="2">Belongs to the bacterial solute-binding protein 2 family.</text>
</comment>
<feature type="compositionally biased region" description="Basic and acidic residues" evidence="4">
    <location>
        <begin position="43"/>
        <end position="53"/>
    </location>
</feature>
<dbReference type="PATRIC" id="fig|742737.3.peg.293"/>
<name>G5I9V8_9FIRM</name>
<evidence type="ECO:0000256" key="5">
    <source>
        <dbReference type="SAM" id="SignalP"/>
    </source>
</evidence>
<dbReference type="Proteomes" id="UP000005384">
    <property type="component" value="Unassembled WGS sequence"/>
</dbReference>
<dbReference type="PANTHER" id="PTHR46847">
    <property type="entry name" value="D-ALLOSE-BINDING PERIPLASMIC PROTEIN-RELATED"/>
    <property type="match status" value="1"/>
</dbReference>
<evidence type="ECO:0000256" key="3">
    <source>
        <dbReference type="ARBA" id="ARBA00022729"/>
    </source>
</evidence>
<dbReference type="AlphaFoldDB" id="G5I9V8"/>
<dbReference type="PANTHER" id="PTHR46847:SF1">
    <property type="entry name" value="D-ALLOSE-BINDING PERIPLASMIC PROTEIN-RELATED"/>
    <property type="match status" value="1"/>
</dbReference>
<evidence type="ECO:0000313" key="7">
    <source>
        <dbReference type="EMBL" id="EHI61847.1"/>
    </source>
</evidence>
<comment type="caution">
    <text evidence="7">The sequence shown here is derived from an EMBL/GenBank/DDBJ whole genome shotgun (WGS) entry which is preliminary data.</text>
</comment>
<proteinExistence type="inferred from homology"/>
<dbReference type="GO" id="GO:0030246">
    <property type="term" value="F:carbohydrate binding"/>
    <property type="evidence" value="ECO:0007669"/>
    <property type="project" value="UniProtKB-ARBA"/>
</dbReference>
<dbReference type="RefSeq" id="WP_006778280.1">
    <property type="nucleotide sequence ID" value="NZ_CP040506.1"/>
</dbReference>
<keyword evidence="3 5" id="KW-0732">Signal</keyword>
<dbReference type="PROSITE" id="PS51257">
    <property type="entry name" value="PROKAR_LIPOPROTEIN"/>
    <property type="match status" value="1"/>
</dbReference>
<evidence type="ECO:0000313" key="8">
    <source>
        <dbReference type="Proteomes" id="UP000005384"/>
    </source>
</evidence>
<evidence type="ECO:0000256" key="2">
    <source>
        <dbReference type="ARBA" id="ARBA00007639"/>
    </source>
</evidence>
<dbReference type="EMBL" id="ADLN01000001">
    <property type="protein sequence ID" value="EHI61847.1"/>
    <property type="molecule type" value="Genomic_DNA"/>
</dbReference>
<dbReference type="Pfam" id="PF13407">
    <property type="entry name" value="Peripla_BP_4"/>
    <property type="match status" value="1"/>
</dbReference>
<dbReference type="SUPFAM" id="SSF53822">
    <property type="entry name" value="Periplasmic binding protein-like I"/>
    <property type="match status" value="1"/>
</dbReference>
<keyword evidence="8" id="KW-1185">Reference proteome</keyword>
<gene>
    <name evidence="7" type="ORF">HMPREF9473_00298</name>
</gene>
<feature type="domain" description="Periplasmic binding protein" evidence="6">
    <location>
        <begin position="58"/>
        <end position="319"/>
    </location>
</feature>
<reference evidence="7 8" key="1">
    <citation type="submission" date="2011-08" db="EMBL/GenBank/DDBJ databases">
        <title>The Genome Sequence of Clostridium hathewayi WAL-18680.</title>
        <authorList>
            <consortium name="The Broad Institute Genome Sequencing Platform"/>
            <person name="Earl A."/>
            <person name="Ward D."/>
            <person name="Feldgarden M."/>
            <person name="Gevers D."/>
            <person name="Finegold S.M."/>
            <person name="Summanen P.H."/>
            <person name="Molitoris D.R."/>
            <person name="Song M."/>
            <person name="Daigneault M."/>
            <person name="Allen-Vercoe E."/>
            <person name="Young S.K."/>
            <person name="Zeng Q."/>
            <person name="Gargeya S."/>
            <person name="Fitzgerald M."/>
            <person name="Haas B."/>
            <person name="Abouelleil A."/>
            <person name="Alvarado L."/>
            <person name="Arachchi H.M."/>
            <person name="Berlin A."/>
            <person name="Brown A."/>
            <person name="Chapman S.B."/>
            <person name="Chen Z."/>
            <person name="Dunbar C."/>
            <person name="Freedman E."/>
            <person name="Gearin G."/>
            <person name="Gellesch M."/>
            <person name="Goldberg J."/>
            <person name="Griggs A."/>
            <person name="Gujja S."/>
            <person name="Heiman D."/>
            <person name="Howarth C."/>
            <person name="Larson L."/>
            <person name="Lui A."/>
            <person name="MacDonald P.J.P."/>
            <person name="Montmayeur A."/>
            <person name="Murphy C."/>
            <person name="Neiman D."/>
            <person name="Pearson M."/>
            <person name="Priest M."/>
            <person name="Roberts A."/>
            <person name="Saif S."/>
            <person name="Shea T."/>
            <person name="Shenoy N."/>
            <person name="Sisk P."/>
            <person name="Stolte C."/>
            <person name="Sykes S."/>
            <person name="Wortman J."/>
            <person name="Nusbaum C."/>
            <person name="Birren B."/>
        </authorList>
    </citation>
    <scope>NUCLEOTIDE SEQUENCE [LARGE SCALE GENOMIC DNA]</scope>
    <source>
        <strain evidence="7 8">WAL-18680</strain>
    </source>
</reference>
<dbReference type="InterPro" id="IPR028082">
    <property type="entry name" value="Peripla_BP_I"/>
</dbReference>
<evidence type="ECO:0000256" key="4">
    <source>
        <dbReference type="SAM" id="MobiDB-lite"/>
    </source>
</evidence>